<evidence type="ECO:0000313" key="7">
    <source>
        <dbReference type="Proteomes" id="UP000887540"/>
    </source>
</evidence>
<keyword evidence="3 5" id="KW-0812">Transmembrane</keyword>
<keyword evidence="4 5" id="KW-0472">Membrane</keyword>
<organism evidence="7 8">
    <name type="scientific">Acrobeloides nanus</name>
    <dbReference type="NCBI Taxonomy" id="290746"/>
    <lineage>
        <taxon>Eukaryota</taxon>
        <taxon>Metazoa</taxon>
        <taxon>Ecdysozoa</taxon>
        <taxon>Nematoda</taxon>
        <taxon>Chromadorea</taxon>
        <taxon>Rhabditida</taxon>
        <taxon>Tylenchina</taxon>
        <taxon>Cephalobomorpha</taxon>
        <taxon>Cephaloboidea</taxon>
        <taxon>Cephalobidae</taxon>
        <taxon>Acrobeloides</taxon>
    </lineage>
</organism>
<dbReference type="InterPro" id="IPR023395">
    <property type="entry name" value="MCP_dom_sf"/>
</dbReference>
<proteinExistence type="inferred from homology"/>
<evidence type="ECO:0000256" key="5">
    <source>
        <dbReference type="PROSITE-ProRule" id="PRU00282"/>
    </source>
</evidence>
<evidence type="ECO:0000313" key="8">
    <source>
        <dbReference type="WBParaSite" id="ACRNAN_scaffold21725.g19113.t1"/>
    </source>
</evidence>
<dbReference type="Gene3D" id="1.50.40.10">
    <property type="entry name" value="Mitochondrial carrier domain"/>
    <property type="match status" value="1"/>
</dbReference>
<sequence length="62" mass="7382">VQRMGYKRTAEEMWKVEGPRCLWKGLTPRLLSKTISATLWMGLYETVKKLSIKDEYQYLVAW</sequence>
<evidence type="ECO:0000256" key="2">
    <source>
        <dbReference type="ARBA" id="ARBA00006375"/>
    </source>
</evidence>
<evidence type="ECO:0000256" key="6">
    <source>
        <dbReference type="RuleBase" id="RU000488"/>
    </source>
</evidence>
<dbReference type="Pfam" id="PF00153">
    <property type="entry name" value="Mito_carr"/>
    <property type="match status" value="1"/>
</dbReference>
<comment type="similarity">
    <text evidence="2 6">Belongs to the mitochondrial carrier (TC 2.A.29) family.</text>
</comment>
<evidence type="ECO:0000256" key="4">
    <source>
        <dbReference type="ARBA" id="ARBA00023136"/>
    </source>
</evidence>
<evidence type="ECO:0000256" key="3">
    <source>
        <dbReference type="ARBA" id="ARBA00022692"/>
    </source>
</evidence>
<accession>A0A914DB55</accession>
<comment type="subcellular location">
    <subcellularLocation>
        <location evidence="1">Membrane</location>
        <topology evidence="1">Multi-pass membrane protein</topology>
    </subcellularLocation>
</comment>
<dbReference type="InterPro" id="IPR018108">
    <property type="entry name" value="MCP_transmembrane"/>
</dbReference>
<keyword evidence="6" id="KW-0813">Transport</keyword>
<dbReference type="AlphaFoldDB" id="A0A914DB55"/>
<dbReference type="GO" id="GO:0016020">
    <property type="term" value="C:membrane"/>
    <property type="evidence" value="ECO:0007669"/>
    <property type="project" value="UniProtKB-SubCell"/>
</dbReference>
<dbReference type="SUPFAM" id="SSF103506">
    <property type="entry name" value="Mitochondrial carrier"/>
    <property type="match status" value="1"/>
</dbReference>
<keyword evidence="7" id="KW-1185">Reference proteome</keyword>
<dbReference type="PROSITE" id="PS50920">
    <property type="entry name" value="SOLCAR"/>
    <property type="match status" value="1"/>
</dbReference>
<evidence type="ECO:0000256" key="1">
    <source>
        <dbReference type="ARBA" id="ARBA00004141"/>
    </source>
</evidence>
<dbReference type="Proteomes" id="UP000887540">
    <property type="component" value="Unplaced"/>
</dbReference>
<feature type="repeat" description="Solcar" evidence="5">
    <location>
        <begin position="1"/>
        <end position="50"/>
    </location>
</feature>
<name>A0A914DB55_9BILA</name>
<reference evidence="8" key="1">
    <citation type="submission" date="2022-11" db="UniProtKB">
        <authorList>
            <consortium name="WormBaseParasite"/>
        </authorList>
    </citation>
    <scope>IDENTIFICATION</scope>
</reference>
<protein>
    <submittedName>
        <fullName evidence="8">Reverse transcriptase</fullName>
    </submittedName>
</protein>
<dbReference type="WBParaSite" id="ACRNAN_scaffold21725.g19113.t1">
    <property type="protein sequence ID" value="ACRNAN_scaffold21725.g19113.t1"/>
    <property type="gene ID" value="ACRNAN_scaffold21725.g19113"/>
</dbReference>